<proteinExistence type="predicted"/>
<name>A0ACC1L8X7_9FUNG</name>
<sequence>MPSLTTGFSELVSRFTTPQQKTEQTLTGAARLVNAQLVDSKRASTAVFSLNGNAIECSNVIATSNVCKLCEHMPQSSCRFVVMRKTRKRKGLRKKRVTVVLLWLPKDAQISERVRYRAMLADFCAQLRHYDNVITISEWCEFSRSSIMARIAEQRKAGKADREPQQPPSIE</sequence>
<comment type="caution">
    <text evidence="1">The sequence shown here is derived from an EMBL/GenBank/DDBJ whole genome shotgun (WGS) entry which is preliminary data.</text>
</comment>
<evidence type="ECO:0000313" key="1">
    <source>
        <dbReference type="EMBL" id="KAJ2803250.1"/>
    </source>
</evidence>
<evidence type="ECO:0000313" key="2">
    <source>
        <dbReference type="Proteomes" id="UP001140087"/>
    </source>
</evidence>
<accession>A0ACC1L8X7</accession>
<gene>
    <name evidence="1" type="ORF">H4R21_002106</name>
</gene>
<keyword evidence="2" id="KW-1185">Reference proteome</keyword>
<reference evidence="1" key="1">
    <citation type="submission" date="2022-07" db="EMBL/GenBank/DDBJ databases">
        <title>Phylogenomic reconstructions and comparative analyses of Kickxellomycotina fungi.</title>
        <authorList>
            <person name="Reynolds N.K."/>
            <person name="Stajich J.E."/>
            <person name="Barry K."/>
            <person name="Grigoriev I.V."/>
            <person name="Crous P."/>
            <person name="Smith M.E."/>
        </authorList>
    </citation>
    <scope>NUCLEOTIDE SEQUENCE</scope>
    <source>
        <strain evidence="1">BCRC 34780</strain>
    </source>
</reference>
<dbReference type="EMBL" id="JANBUN010000504">
    <property type="protein sequence ID" value="KAJ2803250.1"/>
    <property type="molecule type" value="Genomic_DNA"/>
</dbReference>
<protein>
    <submittedName>
        <fullName evidence="1">Uncharacterized protein</fullName>
    </submittedName>
</protein>
<organism evidence="1 2">
    <name type="scientific">Coemansia helicoidea</name>
    <dbReference type="NCBI Taxonomy" id="1286919"/>
    <lineage>
        <taxon>Eukaryota</taxon>
        <taxon>Fungi</taxon>
        <taxon>Fungi incertae sedis</taxon>
        <taxon>Zoopagomycota</taxon>
        <taxon>Kickxellomycotina</taxon>
        <taxon>Kickxellomycetes</taxon>
        <taxon>Kickxellales</taxon>
        <taxon>Kickxellaceae</taxon>
        <taxon>Coemansia</taxon>
    </lineage>
</organism>
<dbReference type="Proteomes" id="UP001140087">
    <property type="component" value="Unassembled WGS sequence"/>
</dbReference>